<accession>A0ABR4QJL4</accession>
<evidence type="ECO:0000313" key="2">
    <source>
        <dbReference type="Proteomes" id="UP001651158"/>
    </source>
</evidence>
<proteinExistence type="predicted"/>
<organism evidence="1 2">
    <name type="scientific">Taenia crassiceps</name>
    <dbReference type="NCBI Taxonomy" id="6207"/>
    <lineage>
        <taxon>Eukaryota</taxon>
        <taxon>Metazoa</taxon>
        <taxon>Spiralia</taxon>
        <taxon>Lophotrochozoa</taxon>
        <taxon>Platyhelminthes</taxon>
        <taxon>Cestoda</taxon>
        <taxon>Eucestoda</taxon>
        <taxon>Cyclophyllidea</taxon>
        <taxon>Taeniidae</taxon>
        <taxon>Taenia</taxon>
    </lineage>
</organism>
<gene>
    <name evidence="1" type="ORF">TcWFU_000588</name>
</gene>
<reference evidence="1 2" key="1">
    <citation type="journal article" date="2022" name="Front. Cell. Infect. Microbiol.">
        <title>The Genomes of Two Strains of Taenia crassiceps the Animal Model for the Study of Human Cysticercosis.</title>
        <authorList>
            <person name="Bobes R.J."/>
            <person name="Estrada K."/>
            <person name="Rios-Valencia D.G."/>
            <person name="Calderon-Gallegos A."/>
            <person name="de la Torre P."/>
            <person name="Carrero J.C."/>
            <person name="Sanchez-Flores A."/>
            <person name="Laclette J.P."/>
        </authorList>
    </citation>
    <scope>NUCLEOTIDE SEQUENCE [LARGE SCALE GENOMIC DNA]</scope>
    <source>
        <strain evidence="1">WFUcys</strain>
    </source>
</reference>
<dbReference type="Proteomes" id="UP001651158">
    <property type="component" value="Unassembled WGS sequence"/>
</dbReference>
<evidence type="ECO:0000313" key="1">
    <source>
        <dbReference type="EMBL" id="KAL5109712.1"/>
    </source>
</evidence>
<dbReference type="EMBL" id="JAKROA010000002">
    <property type="protein sequence ID" value="KAL5109712.1"/>
    <property type="molecule type" value="Genomic_DNA"/>
</dbReference>
<keyword evidence="2" id="KW-1185">Reference proteome</keyword>
<protein>
    <submittedName>
        <fullName evidence="1">Uncharacterized protein</fullName>
    </submittedName>
</protein>
<name>A0ABR4QJL4_9CEST</name>
<comment type="caution">
    <text evidence="1">The sequence shown here is derived from an EMBL/GenBank/DDBJ whole genome shotgun (WGS) entry which is preliminary data.</text>
</comment>
<sequence length="104" mass="11489">MSWNLTIAGCTHQLGSQVHVRRSGFKPSRAEPSTSAGMRTNLRIVSRKRVGSWRRAVATMSASHEETLSDHQDLPLEVDSLGIALSRCHHVARRRRAAASAFGR</sequence>